<evidence type="ECO:0000313" key="2">
    <source>
        <dbReference type="WBParaSite" id="PgR027_g014_t01"/>
    </source>
</evidence>
<dbReference type="AlphaFoldDB" id="A0A915B6M9"/>
<proteinExistence type="predicted"/>
<dbReference type="Proteomes" id="UP000887569">
    <property type="component" value="Unplaced"/>
</dbReference>
<sequence>MTNNIFSEVLFNLRRLFASYFLASSECCRIIYFSRHLLRFNIYDANIIGNERISMNCFRRYKEGQHVEV</sequence>
<organism evidence="1 2">
    <name type="scientific">Parascaris univalens</name>
    <name type="common">Nematode worm</name>
    <dbReference type="NCBI Taxonomy" id="6257"/>
    <lineage>
        <taxon>Eukaryota</taxon>
        <taxon>Metazoa</taxon>
        <taxon>Ecdysozoa</taxon>
        <taxon>Nematoda</taxon>
        <taxon>Chromadorea</taxon>
        <taxon>Rhabditida</taxon>
        <taxon>Spirurina</taxon>
        <taxon>Ascaridomorpha</taxon>
        <taxon>Ascaridoidea</taxon>
        <taxon>Ascarididae</taxon>
        <taxon>Parascaris</taxon>
    </lineage>
</organism>
<evidence type="ECO:0000313" key="1">
    <source>
        <dbReference type="Proteomes" id="UP000887569"/>
    </source>
</evidence>
<name>A0A915B6M9_PARUN</name>
<dbReference type="WBParaSite" id="PgR027_g014_t01">
    <property type="protein sequence ID" value="PgR027_g014_t01"/>
    <property type="gene ID" value="PgR027_g014"/>
</dbReference>
<accession>A0A915B6M9</accession>
<keyword evidence="1" id="KW-1185">Reference proteome</keyword>
<reference evidence="2" key="1">
    <citation type="submission" date="2022-11" db="UniProtKB">
        <authorList>
            <consortium name="WormBaseParasite"/>
        </authorList>
    </citation>
    <scope>IDENTIFICATION</scope>
</reference>
<protein>
    <submittedName>
        <fullName evidence="2">Uncharacterized protein</fullName>
    </submittedName>
</protein>